<dbReference type="Pfam" id="PF12641">
    <property type="entry name" value="Flavodoxin_3"/>
    <property type="match status" value="1"/>
</dbReference>
<evidence type="ECO:0000313" key="2">
    <source>
        <dbReference type="EMBL" id="QNM04702.1"/>
    </source>
</evidence>
<name>A0A7G9G1M0_9FIRM</name>
<dbReference type="EMBL" id="CP060634">
    <property type="protein sequence ID" value="QNM04702.1"/>
    <property type="molecule type" value="Genomic_DNA"/>
</dbReference>
<dbReference type="NCBIfam" id="NF045594">
    <property type="entry name" value="flavodox_BilS"/>
    <property type="match status" value="1"/>
</dbReference>
<protein>
    <submittedName>
        <fullName evidence="2">Flavodoxin family protein</fullName>
    </submittedName>
</protein>
<evidence type="ECO:0000313" key="3">
    <source>
        <dbReference type="Proteomes" id="UP000515823"/>
    </source>
</evidence>
<keyword evidence="3" id="KW-1185">Reference proteome</keyword>
<organism evidence="2 3">
    <name type="scientific">Qiania dongpingensis</name>
    <dbReference type="NCBI Taxonomy" id="2763669"/>
    <lineage>
        <taxon>Bacteria</taxon>
        <taxon>Bacillati</taxon>
        <taxon>Bacillota</taxon>
        <taxon>Clostridia</taxon>
        <taxon>Lachnospirales</taxon>
        <taxon>Lachnospiraceae</taxon>
        <taxon>Qiania</taxon>
    </lineage>
</organism>
<dbReference type="InterPro" id="IPR008254">
    <property type="entry name" value="Flavodoxin/NO_synth"/>
</dbReference>
<dbReference type="AlphaFoldDB" id="A0A7G9G1M0"/>
<reference evidence="2 3" key="1">
    <citation type="submission" date="2020-08" db="EMBL/GenBank/DDBJ databases">
        <authorList>
            <person name="Liu C."/>
            <person name="Sun Q."/>
        </authorList>
    </citation>
    <scope>NUCLEOTIDE SEQUENCE [LARGE SCALE GENOMIC DNA]</scope>
    <source>
        <strain evidence="2 3">NSJ-38</strain>
    </source>
</reference>
<dbReference type="PROSITE" id="PS00201">
    <property type="entry name" value="FLAVODOXIN"/>
    <property type="match status" value="1"/>
</dbReference>
<dbReference type="KEGG" id="qdo:H9Q78_09560"/>
<dbReference type="GO" id="GO:0016651">
    <property type="term" value="F:oxidoreductase activity, acting on NAD(P)H"/>
    <property type="evidence" value="ECO:0007669"/>
    <property type="project" value="UniProtKB-ARBA"/>
</dbReference>
<dbReference type="Proteomes" id="UP000515823">
    <property type="component" value="Chromosome"/>
</dbReference>
<sequence>MKYSIVFSSKTGNTGLLAEKIKDTLPETECLYSGAPDVRAEEADMIFAGFWTDKGSCDETVSEFLKSLRGKQVFLFGTAGFGGSEEYFRQILSRVEEQLDGSNSVIGSYMCQGKMAPAIRKRYESRLSEEPEKMKKLIENYDLALLHPDEADLAHLKGAVLRCLEKE</sequence>
<dbReference type="RefSeq" id="WP_249301288.1">
    <property type="nucleotide sequence ID" value="NZ_CP060634.1"/>
</dbReference>
<dbReference type="InterPro" id="IPR001226">
    <property type="entry name" value="Flavodoxin_CS"/>
</dbReference>
<accession>A0A7G9G1M0</accession>
<dbReference type="InterPro" id="IPR029039">
    <property type="entry name" value="Flavoprotein-like_sf"/>
</dbReference>
<dbReference type="GO" id="GO:0009055">
    <property type="term" value="F:electron transfer activity"/>
    <property type="evidence" value="ECO:0007669"/>
    <property type="project" value="InterPro"/>
</dbReference>
<dbReference type="SUPFAM" id="SSF52218">
    <property type="entry name" value="Flavoproteins"/>
    <property type="match status" value="1"/>
</dbReference>
<gene>
    <name evidence="2" type="ORF">H9Q78_09560</name>
</gene>
<dbReference type="InterPro" id="IPR054633">
    <property type="entry name" value="BilS"/>
</dbReference>
<proteinExistence type="predicted"/>
<feature type="domain" description="Flavodoxin-like" evidence="1">
    <location>
        <begin position="5"/>
        <end position="160"/>
    </location>
</feature>
<dbReference type="GO" id="GO:0010181">
    <property type="term" value="F:FMN binding"/>
    <property type="evidence" value="ECO:0007669"/>
    <property type="project" value="InterPro"/>
</dbReference>
<evidence type="ECO:0000259" key="1">
    <source>
        <dbReference type="Pfam" id="PF12641"/>
    </source>
</evidence>
<dbReference type="Gene3D" id="3.40.50.360">
    <property type="match status" value="1"/>
</dbReference>